<protein>
    <submittedName>
        <fullName evidence="1">Uncharacterized protein</fullName>
    </submittedName>
</protein>
<dbReference type="HOGENOM" id="CLU_2617194_0_0_9"/>
<organism evidence="1 2">
    <name type="scientific">Hungatella hathewayi DSM 13479</name>
    <dbReference type="NCBI Taxonomy" id="566550"/>
    <lineage>
        <taxon>Bacteria</taxon>
        <taxon>Bacillati</taxon>
        <taxon>Bacillota</taxon>
        <taxon>Clostridia</taxon>
        <taxon>Lachnospirales</taxon>
        <taxon>Lachnospiraceae</taxon>
        <taxon>Hungatella</taxon>
    </lineage>
</organism>
<accession>D3AI93</accession>
<dbReference type="AlphaFoldDB" id="D3AI93"/>
<sequence length="78" mass="8877">MFRQERRRAGKDFFCPECRTFHLAGEGAFVSWGTNDAGMMIWPYSLQETNGLLYADRTPKLDVERIAACMAGKEKQNG</sequence>
<proteinExistence type="predicted"/>
<gene>
    <name evidence="1" type="ORF">CLOSTHATH_03333</name>
</gene>
<evidence type="ECO:0000313" key="1">
    <source>
        <dbReference type="EMBL" id="EFC98460.1"/>
    </source>
</evidence>
<dbReference type="Proteomes" id="UP000004968">
    <property type="component" value="Unassembled WGS sequence"/>
</dbReference>
<reference evidence="1 2" key="1">
    <citation type="submission" date="2010-01" db="EMBL/GenBank/DDBJ databases">
        <authorList>
            <person name="Weinstock G."/>
            <person name="Sodergren E."/>
            <person name="Clifton S."/>
            <person name="Fulton L."/>
            <person name="Fulton B."/>
            <person name="Courtney L."/>
            <person name="Fronick C."/>
            <person name="Harrison M."/>
            <person name="Strong C."/>
            <person name="Farmer C."/>
            <person name="Delahaunty K."/>
            <person name="Markovic C."/>
            <person name="Hall O."/>
            <person name="Minx P."/>
            <person name="Tomlinson C."/>
            <person name="Mitreva M."/>
            <person name="Nelson J."/>
            <person name="Hou S."/>
            <person name="Wollam A."/>
            <person name="Pepin K.H."/>
            <person name="Johnson M."/>
            <person name="Bhonagiri V."/>
            <person name="Nash W.E."/>
            <person name="Warren W."/>
            <person name="Chinwalla A."/>
            <person name="Mardis E.R."/>
            <person name="Wilson R.K."/>
        </authorList>
    </citation>
    <scope>NUCLEOTIDE SEQUENCE [LARGE SCALE GENOMIC DNA]</scope>
    <source>
        <strain evidence="1 2">DSM 13479</strain>
    </source>
</reference>
<evidence type="ECO:0000313" key="2">
    <source>
        <dbReference type="Proteomes" id="UP000004968"/>
    </source>
</evidence>
<dbReference type="EMBL" id="ACIO01000273">
    <property type="protein sequence ID" value="EFC98460.1"/>
    <property type="molecule type" value="Genomic_DNA"/>
</dbReference>
<comment type="caution">
    <text evidence="1">The sequence shown here is derived from an EMBL/GenBank/DDBJ whole genome shotgun (WGS) entry which is preliminary data.</text>
</comment>
<name>D3AI93_9FIRM</name>